<comment type="subunit">
    <text evidence="4">Homodimer.</text>
</comment>
<dbReference type="PANTHER" id="PTHR43522">
    <property type="entry name" value="TRANSKETOLASE"/>
    <property type="match status" value="1"/>
</dbReference>
<feature type="binding site" evidence="13">
    <location>
        <position position="389"/>
    </location>
    <ligand>
        <name>substrate</name>
    </ligand>
</feature>
<dbReference type="InterPro" id="IPR049557">
    <property type="entry name" value="Transketolase_CS"/>
</dbReference>
<feature type="binding site" evidence="13">
    <location>
        <position position="469"/>
    </location>
    <ligand>
        <name>substrate</name>
    </ligand>
</feature>
<evidence type="ECO:0000256" key="14">
    <source>
        <dbReference type="PIRSR" id="PIRSR605478-3"/>
    </source>
</evidence>
<dbReference type="InterPro" id="IPR005478">
    <property type="entry name" value="Transketolase_bac-like"/>
</dbReference>
<feature type="binding site" evidence="14">
    <location>
        <position position="445"/>
    </location>
    <ligand>
        <name>thiamine diphosphate</name>
        <dbReference type="ChEBI" id="CHEBI:58937"/>
    </ligand>
</feature>
<keyword evidence="9 14" id="KW-0786">Thiamine pyrophosphate</keyword>
<dbReference type="InterPro" id="IPR005475">
    <property type="entry name" value="Transketolase-like_Pyr-bd"/>
</dbReference>
<feature type="active site" description="Proton donor" evidence="12">
    <location>
        <position position="419"/>
    </location>
</feature>
<evidence type="ECO:0000256" key="2">
    <source>
        <dbReference type="ARBA" id="ARBA00001941"/>
    </source>
</evidence>
<dbReference type="EMBL" id="UWPJ01000022">
    <property type="protein sequence ID" value="VCU70594.1"/>
    <property type="molecule type" value="Genomic_DNA"/>
</dbReference>
<dbReference type="SMART" id="SM00861">
    <property type="entry name" value="Transket_pyr"/>
    <property type="match status" value="1"/>
</dbReference>
<feature type="binding site" evidence="14">
    <location>
        <position position="265"/>
    </location>
    <ligand>
        <name>thiamine diphosphate</name>
        <dbReference type="ChEBI" id="CHEBI:58937"/>
    </ligand>
</feature>
<comment type="cofactor">
    <cofactor evidence="15">
        <name>Mg(2+)</name>
        <dbReference type="ChEBI" id="CHEBI:18420"/>
    </cofactor>
    <text evidence="15">Binds 1 Mg(2+) ion per subunit. Can also utilize other divalent metal cations, such as Ca(2+), Mn(2+) and Co(2+).</text>
</comment>
<evidence type="ECO:0000313" key="18">
    <source>
        <dbReference type="EMBL" id="VCU70594.1"/>
    </source>
</evidence>
<evidence type="ECO:0000256" key="13">
    <source>
        <dbReference type="PIRSR" id="PIRSR605478-2"/>
    </source>
</evidence>
<keyword evidence="19" id="KW-1185">Reference proteome</keyword>
<dbReference type="Pfam" id="PF00456">
    <property type="entry name" value="Transketolase_N"/>
    <property type="match status" value="1"/>
</dbReference>
<gene>
    <name evidence="18" type="primary">tktA</name>
    <name evidence="18" type="ORF">PIGHUM_02670</name>
</gene>
<dbReference type="AlphaFoldDB" id="A0A3P4B2S8"/>
<feature type="binding site" evidence="13">
    <location>
        <position position="477"/>
    </location>
    <ligand>
        <name>substrate</name>
    </ligand>
</feature>
<dbReference type="SUPFAM" id="SSF52922">
    <property type="entry name" value="TK C-terminal domain-like"/>
    <property type="match status" value="1"/>
</dbReference>
<feature type="binding site" evidence="13">
    <location>
        <position position="537"/>
    </location>
    <ligand>
        <name>substrate</name>
    </ligand>
</feature>
<keyword evidence="7 15" id="KW-0479">Metal-binding</keyword>
<dbReference type="OrthoDB" id="8732661at2"/>
<dbReference type="CDD" id="cd07033">
    <property type="entry name" value="TPP_PYR_DXS_TK_like"/>
    <property type="match status" value="1"/>
</dbReference>
<dbReference type="Gene3D" id="3.40.50.920">
    <property type="match status" value="1"/>
</dbReference>
<feature type="site" description="Important for catalytic activity" evidence="16">
    <location>
        <position position="265"/>
    </location>
</feature>
<dbReference type="InterPro" id="IPR055152">
    <property type="entry name" value="Transketolase-like_C_2"/>
</dbReference>
<comment type="cofactor">
    <cofactor evidence="14">
        <name>thiamine diphosphate</name>
        <dbReference type="ChEBI" id="CHEBI:58937"/>
    </cofactor>
    <text evidence="14">Binds 1 thiamine pyrophosphate per subunit. During the reaction, the substrate forms a covalent intermediate with the cofactor.</text>
</comment>
<dbReference type="InterPro" id="IPR005474">
    <property type="entry name" value="Transketolase_N"/>
</dbReference>
<evidence type="ECO:0000256" key="15">
    <source>
        <dbReference type="PIRSR" id="PIRSR605478-4"/>
    </source>
</evidence>
<keyword evidence="8 15" id="KW-0460">Magnesium</keyword>
<dbReference type="PROSITE" id="PS00801">
    <property type="entry name" value="TRANSKETOLASE_1"/>
    <property type="match status" value="1"/>
</dbReference>
<evidence type="ECO:0000256" key="5">
    <source>
        <dbReference type="ARBA" id="ARBA00013152"/>
    </source>
</evidence>
<name>A0A3P4B2S8_9BURK</name>
<evidence type="ECO:0000256" key="4">
    <source>
        <dbReference type="ARBA" id="ARBA00011738"/>
    </source>
</evidence>
<dbReference type="FunFam" id="3.40.50.970:FF:000003">
    <property type="entry name" value="Transketolase"/>
    <property type="match status" value="1"/>
</dbReference>
<dbReference type="Gene3D" id="3.40.50.970">
    <property type="match status" value="2"/>
</dbReference>
<feature type="binding site" evidence="13">
    <location>
        <position position="30"/>
    </location>
    <ligand>
        <name>substrate</name>
    </ligand>
</feature>
<comment type="catalytic activity">
    <reaction evidence="10">
        <text>D-sedoheptulose 7-phosphate + D-glyceraldehyde 3-phosphate = aldehydo-D-ribose 5-phosphate + D-xylulose 5-phosphate</text>
        <dbReference type="Rhea" id="RHEA:10508"/>
        <dbReference type="ChEBI" id="CHEBI:57483"/>
        <dbReference type="ChEBI" id="CHEBI:57737"/>
        <dbReference type="ChEBI" id="CHEBI:58273"/>
        <dbReference type="ChEBI" id="CHEBI:59776"/>
        <dbReference type="EC" id="2.2.1.1"/>
    </reaction>
</comment>
<feature type="site" description="Important for catalytic activity" evidence="16">
    <location>
        <position position="30"/>
    </location>
</feature>
<comment type="cofactor">
    <cofactor evidence="1">
        <name>Ca(2+)</name>
        <dbReference type="ChEBI" id="CHEBI:29108"/>
    </cofactor>
</comment>
<dbReference type="FunFam" id="3.40.50.920:FF:000003">
    <property type="entry name" value="Transketolase"/>
    <property type="match status" value="1"/>
</dbReference>
<dbReference type="RefSeq" id="WP_124080109.1">
    <property type="nucleotide sequence ID" value="NZ_UWPJ01000022.1"/>
</dbReference>
<dbReference type="CDD" id="cd02012">
    <property type="entry name" value="TPP_TK"/>
    <property type="match status" value="1"/>
</dbReference>
<reference evidence="18 19" key="1">
    <citation type="submission" date="2018-10" db="EMBL/GenBank/DDBJ databases">
        <authorList>
            <person name="Criscuolo A."/>
        </authorList>
    </citation>
    <scope>NUCLEOTIDE SEQUENCE [LARGE SCALE GENOMIC DNA]</scope>
    <source>
        <strain evidence="18">DnA1</strain>
    </source>
</reference>
<comment type="cofactor">
    <cofactor evidence="2">
        <name>Co(2+)</name>
        <dbReference type="ChEBI" id="CHEBI:48828"/>
    </cofactor>
</comment>
<evidence type="ECO:0000256" key="7">
    <source>
        <dbReference type="ARBA" id="ARBA00022723"/>
    </source>
</evidence>
<evidence type="ECO:0000256" key="16">
    <source>
        <dbReference type="PIRSR" id="PIRSR605478-5"/>
    </source>
</evidence>
<evidence type="ECO:0000256" key="6">
    <source>
        <dbReference type="ARBA" id="ARBA00022679"/>
    </source>
</evidence>
<evidence type="ECO:0000256" key="8">
    <source>
        <dbReference type="ARBA" id="ARBA00022842"/>
    </source>
</evidence>
<dbReference type="GO" id="GO:0004802">
    <property type="term" value="F:transketolase activity"/>
    <property type="evidence" value="ECO:0007669"/>
    <property type="project" value="UniProtKB-UniRule"/>
</dbReference>
<evidence type="ECO:0000256" key="11">
    <source>
        <dbReference type="NCBIfam" id="TIGR00232"/>
    </source>
</evidence>
<sequence length="679" mass="73000">MSNQAAPQLNMADAIRALSMDAVQKANSGHPGAPMGMAEIALALWHGHLRHNPANPAWADRDRFVLSNGHGSMLIYSLLHLTGYDLSMDELRSFRQLHSKTPGHPEVGITPGVETTTGPLGQGISNAVGMALAEALLAAEFNRPGLPIVDHYTYAFVGDGCLMEGISHEVCSLAGTLKLSKLIVLYDSNGISIDGEIKDWFADDSAKRFEAYGWNVIRGVDGHDAQAVEAAIAQAKAAHAGPTLIECRTVIGKGSPGMQGTDKVHGSPLGDKEIAATRDAIGWPYAPFEIPAEAYAFWDAKQRGTQFEGAWNELFTKYASQFPAEAREFERRMRSDLPADFAEKFAAFVAETNAKQETLATRKASQLSITALAGILPELLGGSADLTGSNYTDWKGVAPVRAGKDGIEFGRHINYGVREFGMSAIMNGIALHGGYLPFGGTFLTFSDYSRNALRMAALMKQRVAFVFTHDSIGLGEDGPTHQSIEHAASLRLIPNLDVWRPCDTIETAVAWGAAVGRPASVGMDVKAGGPSALLLSRQNLPFVERDQATIAEIARGGYVLRDALNPRAVIIATGSEIALALAAQEALAQQDVFVRVVSMPCTQAFDRQDAAWRQRVLPKSLPRVAVEAGVTDYWRKYVGLEGEVVGIDSYGESAPAGVLFKHFGFTAERVVEAVRKLVG</sequence>
<dbReference type="FunFam" id="3.40.50.970:FF:000004">
    <property type="entry name" value="Transketolase"/>
    <property type="match status" value="1"/>
</dbReference>
<feature type="binding site" evidence="14">
    <location>
        <begin position="118"/>
        <end position="120"/>
    </location>
    <ligand>
        <name>thiamine diphosphate</name>
        <dbReference type="ChEBI" id="CHEBI:58937"/>
    </ligand>
</feature>
<dbReference type="GO" id="GO:0009052">
    <property type="term" value="P:pentose-phosphate shunt, non-oxidative branch"/>
    <property type="evidence" value="ECO:0007669"/>
    <property type="project" value="UniProtKB-ARBA"/>
</dbReference>
<feature type="binding site" evidence="14">
    <location>
        <position position="160"/>
    </location>
    <ligand>
        <name>thiamine diphosphate</name>
        <dbReference type="ChEBI" id="CHEBI:58937"/>
    </ligand>
</feature>
<comment type="similarity">
    <text evidence="3">Belongs to the transketolase family.</text>
</comment>
<protein>
    <recommendedName>
        <fullName evidence="5 11">Transketolase</fullName>
        <ecNumber evidence="5 11">2.2.1.1</ecNumber>
    </recommendedName>
</protein>
<dbReference type="SUPFAM" id="SSF52518">
    <property type="entry name" value="Thiamin diphosphate-binding fold (THDP-binding)"/>
    <property type="match status" value="2"/>
</dbReference>
<evidence type="ECO:0000256" key="3">
    <source>
        <dbReference type="ARBA" id="ARBA00007131"/>
    </source>
</evidence>
<evidence type="ECO:0000256" key="12">
    <source>
        <dbReference type="PIRSR" id="PIRSR605478-1"/>
    </source>
</evidence>
<dbReference type="InterPro" id="IPR009014">
    <property type="entry name" value="Transketo_C/PFOR_II"/>
</dbReference>
<dbReference type="Pfam" id="PF22613">
    <property type="entry name" value="Transketolase_C_1"/>
    <property type="match status" value="1"/>
</dbReference>
<dbReference type="NCBIfam" id="TIGR00232">
    <property type="entry name" value="tktlase_bact"/>
    <property type="match status" value="1"/>
</dbReference>
<dbReference type="InterPro" id="IPR033247">
    <property type="entry name" value="Transketolase_fam"/>
</dbReference>
<evidence type="ECO:0000256" key="9">
    <source>
        <dbReference type="ARBA" id="ARBA00023052"/>
    </source>
</evidence>
<feature type="binding site" evidence="14">
    <location>
        <position position="70"/>
    </location>
    <ligand>
        <name>thiamine diphosphate</name>
        <dbReference type="ChEBI" id="CHEBI:58937"/>
    </ligand>
</feature>
<dbReference type="GO" id="GO:0046872">
    <property type="term" value="F:metal ion binding"/>
    <property type="evidence" value="ECO:0007669"/>
    <property type="project" value="UniProtKB-KW"/>
</dbReference>
<keyword evidence="6 18" id="KW-0808">Transferase</keyword>
<feature type="binding site" evidence="13">
    <location>
        <position position="362"/>
    </location>
    <ligand>
        <name>substrate</name>
    </ligand>
</feature>
<dbReference type="GO" id="GO:0005829">
    <property type="term" value="C:cytosol"/>
    <property type="evidence" value="ECO:0007669"/>
    <property type="project" value="TreeGrafter"/>
</dbReference>
<organism evidence="18 19">
    <name type="scientific">Pigmentiphaga humi</name>
    <dbReference type="NCBI Taxonomy" id="2478468"/>
    <lineage>
        <taxon>Bacteria</taxon>
        <taxon>Pseudomonadati</taxon>
        <taxon>Pseudomonadota</taxon>
        <taxon>Betaproteobacteria</taxon>
        <taxon>Burkholderiales</taxon>
        <taxon>Alcaligenaceae</taxon>
        <taxon>Pigmentiphaga</taxon>
    </lineage>
</organism>
<dbReference type="EC" id="2.2.1.1" evidence="5 11"/>
<feature type="binding site" evidence="15">
    <location>
        <position position="191"/>
    </location>
    <ligand>
        <name>Mg(2+)</name>
        <dbReference type="ChEBI" id="CHEBI:18420"/>
    </ligand>
</feature>
<feature type="binding site" evidence="13">
    <location>
        <position position="481"/>
    </location>
    <ligand>
        <name>substrate</name>
    </ligand>
</feature>
<evidence type="ECO:0000313" key="19">
    <source>
        <dbReference type="Proteomes" id="UP000277294"/>
    </source>
</evidence>
<feature type="binding site" evidence="13">
    <location>
        <position position="265"/>
    </location>
    <ligand>
        <name>substrate</name>
    </ligand>
</feature>
<dbReference type="Proteomes" id="UP000277294">
    <property type="component" value="Unassembled WGS sequence"/>
</dbReference>
<evidence type="ECO:0000259" key="17">
    <source>
        <dbReference type="SMART" id="SM00861"/>
    </source>
</evidence>
<feature type="binding site" evidence="14">
    <location>
        <position position="189"/>
    </location>
    <ligand>
        <name>thiamine diphosphate</name>
        <dbReference type="ChEBI" id="CHEBI:58937"/>
    </ligand>
</feature>
<dbReference type="PANTHER" id="PTHR43522:SF2">
    <property type="entry name" value="TRANSKETOLASE 1-RELATED"/>
    <property type="match status" value="1"/>
</dbReference>
<feature type="binding site" evidence="15">
    <location>
        <position position="159"/>
    </location>
    <ligand>
        <name>Mg(2+)</name>
        <dbReference type="ChEBI" id="CHEBI:18420"/>
    </ligand>
</feature>
<dbReference type="InterPro" id="IPR029061">
    <property type="entry name" value="THDP-binding"/>
</dbReference>
<evidence type="ECO:0000256" key="1">
    <source>
        <dbReference type="ARBA" id="ARBA00001913"/>
    </source>
</evidence>
<feature type="domain" description="Transketolase-like pyrimidine-binding" evidence="17">
    <location>
        <begin position="359"/>
        <end position="542"/>
    </location>
</feature>
<proteinExistence type="inferred from homology"/>
<accession>A0A3P4B2S8</accession>
<feature type="binding site" evidence="15">
    <location>
        <position position="189"/>
    </location>
    <ligand>
        <name>Mg(2+)</name>
        <dbReference type="ChEBI" id="CHEBI:18420"/>
    </ligand>
</feature>
<dbReference type="Pfam" id="PF02779">
    <property type="entry name" value="Transket_pyr"/>
    <property type="match status" value="1"/>
</dbReference>
<evidence type="ECO:0000256" key="10">
    <source>
        <dbReference type="ARBA" id="ARBA00049473"/>
    </source>
</evidence>